<dbReference type="AlphaFoldDB" id="A0A6J7DQ52"/>
<sequence>MYVYDVVSCTQPSLFVIVREALPYDSEVPPTQLIQIEAAVGVEVGLRTQADNL</sequence>
<proteinExistence type="predicted"/>
<evidence type="ECO:0000313" key="1">
    <source>
        <dbReference type="EMBL" id="CAB4873092.1"/>
    </source>
</evidence>
<reference evidence="1" key="1">
    <citation type="submission" date="2020-05" db="EMBL/GenBank/DDBJ databases">
        <authorList>
            <person name="Chiriac C."/>
            <person name="Salcher M."/>
            <person name="Ghai R."/>
            <person name="Kavagutti S V."/>
        </authorList>
    </citation>
    <scope>NUCLEOTIDE SEQUENCE</scope>
</reference>
<organism evidence="1">
    <name type="scientific">freshwater metagenome</name>
    <dbReference type="NCBI Taxonomy" id="449393"/>
    <lineage>
        <taxon>unclassified sequences</taxon>
        <taxon>metagenomes</taxon>
        <taxon>ecological metagenomes</taxon>
    </lineage>
</organism>
<gene>
    <name evidence="1" type="ORF">UFOPK3417_00851</name>
</gene>
<name>A0A6J7DQ52_9ZZZZ</name>
<protein>
    <submittedName>
        <fullName evidence="1">Unannotated protein</fullName>
    </submittedName>
</protein>
<accession>A0A6J7DQ52</accession>
<dbReference type="EMBL" id="CAFBLR010000067">
    <property type="protein sequence ID" value="CAB4873092.1"/>
    <property type="molecule type" value="Genomic_DNA"/>
</dbReference>